<organism evidence="1">
    <name type="scientific">Bifidobacterium adolescentis</name>
    <dbReference type="NCBI Taxonomy" id="1680"/>
    <lineage>
        <taxon>Bacteria</taxon>
        <taxon>Bacillati</taxon>
        <taxon>Actinomycetota</taxon>
        <taxon>Actinomycetes</taxon>
        <taxon>Bifidobacteriales</taxon>
        <taxon>Bifidobacteriaceae</taxon>
        <taxon>Bifidobacterium</taxon>
    </lineage>
</organism>
<proteinExistence type="predicted"/>
<dbReference type="AlphaFoldDB" id="A0A6N2TZI4"/>
<sequence>METIATWFSIVCAGASLADALENATANNANSKEEN</sequence>
<evidence type="ECO:0000313" key="1">
    <source>
        <dbReference type="EMBL" id="VYT09962.1"/>
    </source>
</evidence>
<name>A0A6N2TZI4_BIFAD</name>
<dbReference type="EMBL" id="CACRSR010000013">
    <property type="protein sequence ID" value="VYT09962.1"/>
    <property type="molecule type" value="Genomic_DNA"/>
</dbReference>
<protein>
    <submittedName>
        <fullName evidence="1">Uncharacterized protein</fullName>
    </submittedName>
</protein>
<gene>
    <name evidence="1" type="ORF">BALFYP80_01636</name>
</gene>
<accession>A0A6N2TZI4</accession>
<reference evidence="1" key="1">
    <citation type="submission" date="2019-11" db="EMBL/GenBank/DDBJ databases">
        <authorList>
            <person name="Feng L."/>
        </authorList>
    </citation>
    <scope>NUCLEOTIDE SEQUENCE</scope>
    <source>
        <strain evidence="1">BAdolescentisLFYP80</strain>
    </source>
</reference>